<dbReference type="AlphaFoldDB" id="A0AAD7FKI3"/>
<feature type="compositionally biased region" description="Basic and acidic residues" evidence="1">
    <location>
        <begin position="165"/>
        <end position="180"/>
    </location>
</feature>
<feature type="chain" id="PRO_5042218321" evidence="2">
    <location>
        <begin position="25"/>
        <end position="197"/>
    </location>
</feature>
<protein>
    <submittedName>
        <fullName evidence="3">Uncharacterized protein</fullName>
    </submittedName>
</protein>
<proteinExistence type="predicted"/>
<name>A0AAD7FKI3_9AGAR</name>
<keyword evidence="2" id="KW-0732">Signal</keyword>
<accession>A0AAD7FKI3</accession>
<feature type="region of interest" description="Disordered" evidence="1">
    <location>
        <begin position="155"/>
        <end position="197"/>
    </location>
</feature>
<evidence type="ECO:0000313" key="3">
    <source>
        <dbReference type="EMBL" id="KAJ7629062.1"/>
    </source>
</evidence>
<organism evidence="3 4">
    <name type="scientific">Roridomyces roridus</name>
    <dbReference type="NCBI Taxonomy" id="1738132"/>
    <lineage>
        <taxon>Eukaryota</taxon>
        <taxon>Fungi</taxon>
        <taxon>Dikarya</taxon>
        <taxon>Basidiomycota</taxon>
        <taxon>Agaricomycotina</taxon>
        <taxon>Agaricomycetes</taxon>
        <taxon>Agaricomycetidae</taxon>
        <taxon>Agaricales</taxon>
        <taxon>Marasmiineae</taxon>
        <taxon>Mycenaceae</taxon>
        <taxon>Roridomyces</taxon>
    </lineage>
</organism>
<reference evidence="3" key="1">
    <citation type="submission" date="2023-03" db="EMBL/GenBank/DDBJ databases">
        <title>Massive genome expansion in bonnet fungi (Mycena s.s.) driven by repeated elements and novel gene families across ecological guilds.</title>
        <authorList>
            <consortium name="Lawrence Berkeley National Laboratory"/>
            <person name="Harder C.B."/>
            <person name="Miyauchi S."/>
            <person name="Viragh M."/>
            <person name="Kuo A."/>
            <person name="Thoen E."/>
            <person name="Andreopoulos B."/>
            <person name="Lu D."/>
            <person name="Skrede I."/>
            <person name="Drula E."/>
            <person name="Henrissat B."/>
            <person name="Morin E."/>
            <person name="Kohler A."/>
            <person name="Barry K."/>
            <person name="LaButti K."/>
            <person name="Morin E."/>
            <person name="Salamov A."/>
            <person name="Lipzen A."/>
            <person name="Mereny Z."/>
            <person name="Hegedus B."/>
            <person name="Baldrian P."/>
            <person name="Stursova M."/>
            <person name="Weitz H."/>
            <person name="Taylor A."/>
            <person name="Grigoriev I.V."/>
            <person name="Nagy L.G."/>
            <person name="Martin F."/>
            <person name="Kauserud H."/>
        </authorList>
    </citation>
    <scope>NUCLEOTIDE SEQUENCE</scope>
    <source>
        <strain evidence="3">9284</strain>
    </source>
</reference>
<feature type="signal peptide" evidence="2">
    <location>
        <begin position="1"/>
        <end position="24"/>
    </location>
</feature>
<comment type="caution">
    <text evidence="3">The sequence shown here is derived from an EMBL/GenBank/DDBJ whole genome shotgun (WGS) entry which is preliminary data.</text>
</comment>
<dbReference type="Proteomes" id="UP001221142">
    <property type="component" value="Unassembled WGS sequence"/>
</dbReference>
<keyword evidence="4" id="KW-1185">Reference proteome</keyword>
<evidence type="ECO:0000256" key="2">
    <source>
        <dbReference type="SAM" id="SignalP"/>
    </source>
</evidence>
<dbReference type="EMBL" id="JARKIF010000010">
    <property type="protein sequence ID" value="KAJ7629062.1"/>
    <property type="molecule type" value="Genomic_DNA"/>
</dbReference>
<evidence type="ECO:0000313" key="4">
    <source>
        <dbReference type="Proteomes" id="UP001221142"/>
    </source>
</evidence>
<gene>
    <name evidence="3" type="ORF">FB45DRAFT_868010</name>
</gene>
<sequence length="197" mass="21913">MLDATLALMLVINVALLAIAPGAPQRHEPPIWIVHLNVNIRSRDNLKHSFKVQFDDEPTAVDASSTSSPDVPLRLTAVNHKIDLHDEDIQLPLAKRRPVRAAAQRRATSSRLNMQLNPVISSVFLHAGNSRVFVIPAYNQVPGLVRHNYNIEADDSVPLPESDQEDRRDCPSHLPTRDILESYSPGVKPKEISSYKG</sequence>
<evidence type="ECO:0000256" key="1">
    <source>
        <dbReference type="SAM" id="MobiDB-lite"/>
    </source>
</evidence>
<feature type="compositionally biased region" description="Basic and acidic residues" evidence="1">
    <location>
        <begin position="188"/>
        <end position="197"/>
    </location>
</feature>